<dbReference type="GO" id="GO:0019867">
    <property type="term" value="C:outer membrane"/>
    <property type="evidence" value="ECO:0007669"/>
    <property type="project" value="InterPro"/>
</dbReference>
<proteinExistence type="predicted"/>
<protein>
    <submittedName>
        <fullName evidence="3">Autotransporter domain-containing protein</fullName>
    </submittedName>
</protein>
<dbReference type="InterPro" id="IPR005546">
    <property type="entry name" value="Autotransporte_beta"/>
</dbReference>
<dbReference type="InterPro" id="IPR006315">
    <property type="entry name" value="OM_autotransptr_brl_dom"/>
</dbReference>
<evidence type="ECO:0000313" key="3">
    <source>
        <dbReference type="EMBL" id="NNU60981.1"/>
    </source>
</evidence>
<evidence type="ECO:0000313" key="4">
    <source>
        <dbReference type="Proteomes" id="UP000574931"/>
    </source>
</evidence>
<dbReference type="PROSITE" id="PS51208">
    <property type="entry name" value="AUTOTRANSPORTER"/>
    <property type="match status" value="1"/>
</dbReference>
<keyword evidence="4" id="KW-1185">Reference proteome</keyword>
<comment type="caution">
    <text evidence="3">The sequence shown here is derived from an EMBL/GenBank/DDBJ whole genome shotgun (WGS) entry which is preliminary data.</text>
</comment>
<dbReference type="NCBIfam" id="TIGR01414">
    <property type="entry name" value="autotrans_barl"/>
    <property type="match status" value="1"/>
</dbReference>
<name>A0A849KHF1_9HYPH</name>
<dbReference type="SUPFAM" id="SSF103515">
    <property type="entry name" value="Autotransporter"/>
    <property type="match status" value="1"/>
</dbReference>
<accession>A0A849KHF1</accession>
<evidence type="ECO:0000259" key="2">
    <source>
        <dbReference type="PROSITE" id="PS51208"/>
    </source>
</evidence>
<reference evidence="3 4" key="1">
    <citation type="submission" date="2020-05" db="EMBL/GenBank/DDBJ databases">
        <title>Draft Genome Sequence of Ochrobactrum soli Isolated from Stable Fly Gut.</title>
        <authorList>
            <person name="Pileggi M.T."/>
            <person name="Vazhakkala L.J."/>
            <person name="Wong C.N."/>
        </authorList>
    </citation>
    <scope>NUCLEOTIDE SEQUENCE [LARGE SCALE GENOMIC DNA]</scope>
    <source>
        <strain evidence="3 4">MTP-C0764</strain>
    </source>
</reference>
<feature type="domain" description="Autotransporter" evidence="2">
    <location>
        <begin position="563"/>
        <end position="845"/>
    </location>
</feature>
<dbReference type="InterPro" id="IPR036709">
    <property type="entry name" value="Autotransporte_beta_dom_sf"/>
</dbReference>
<organism evidence="3 4">
    <name type="scientific">Ochrobactrum soli</name>
    <dbReference type="NCBI Taxonomy" id="2448455"/>
    <lineage>
        <taxon>Bacteria</taxon>
        <taxon>Pseudomonadati</taxon>
        <taxon>Pseudomonadota</taxon>
        <taxon>Alphaproteobacteria</taxon>
        <taxon>Hyphomicrobiales</taxon>
        <taxon>Brucellaceae</taxon>
        <taxon>Brucella/Ochrobactrum group</taxon>
        <taxon>Ochrobactrum</taxon>
    </lineage>
</organism>
<dbReference type="AlphaFoldDB" id="A0A849KHF1"/>
<dbReference type="NCBIfam" id="TIGR02601">
    <property type="entry name" value="autotrns_rpt"/>
    <property type="match status" value="2"/>
</dbReference>
<dbReference type="SMART" id="SM00869">
    <property type="entry name" value="Autotransporter"/>
    <property type="match status" value="1"/>
</dbReference>
<dbReference type="InterPro" id="IPR013425">
    <property type="entry name" value="Autotrns_rpt"/>
</dbReference>
<dbReference type="Pfam" id="PF12951">
    <property type="entry name" value="PATR"/>
    <property type="match status" value="2"/>
</dbReference>
<dbReference type="Proteomes" id="UP000574931">
    <property type="component" value="Unassembled WGS sequence"/>
</dbReference>
<dbReference type="EMBL" id="JABFCY010000007">
    <property type="protein sequence ID" value="NNU60981.1"/>
    <property type="molecule type" value="Genomic_DNA"/>
</dbReference>
<dbReference type="Pfam" id="PF03797">
    <property type="entry name" value="Autotransporter"/>
    <property type="match status" value="1"/>
</dbReference>
<keyword evidence="1" id="KW-0732">Signal</keyword>
<dbReference type="InterPro" id="IPR011050">
    <property type="entry name" value="Pectin_lyase_fold/virulence"/>
</dbReference>
<sequence>MHQGLTLGSDVRLVDGTSSIALNASITDLELSGVISGNGFVNVRGGNVLTFSGASSYTGGTHISEGTLVANHANGNGVIDALGTGLITLNGGRLHSALGHSTLNSYLVSAGTTGTITTATGTSLWLNGGVGQSFSIEGDLVIGTDDARGDVIMDVIGTNAAPASTITVAYGRLIDGNGTLGSLSGAAGATRVASGAKIDFSTQGGTIRNLQDATPGHGGTVSWGNNQLRVNGGSFSGQFVSSPGGELVKESTDTLLLNGDNSGFTGTTTVAGGKLVVGDTTHGGAMLGGTIDVLSGATLGGYGSLGETTVQSGGILSPGNSIGTLTVNGNLTLAPGSIFEIEIASNGSSDRVDVAGTATAPGSTVSVATIDPETSYQNGQLYHILTADGGISGEFAGVVSNSAFLDMSLAYGDTTADLIICLKTGCPRPVDPEIPGPGTPEPEKPSPALFTTVAQTRNQYATAGGLDSLAQTGSSLALYNTLLMLSADEARASFDSLSGEAYASAKGVLINESQFIRNAALGRLQQAFGGAPATPINALSYAGSHASASVSAIDAVAPASIAPSQNLYTAWGYAYGAWTRQDSNSNAGSVKSSVGGFVTGIDGTVLDTWRLGLLAGYSHSSFDVNDRASSGSSDNYTLGAYAGTEWTLNNGHALAFRSGLAYTWHDIDMNRSVAFPGFADNLTSDYDAGSFQLFGELGYKIHYGKALFEPYAGLAYVRLKTDGFDEKGQTAATLSVQSDTTETSFSTLGLRASTEFGLGSITATARTDLGWRHAYGDITPVSTASFIGSDSFTVSGLPIAEDAALIEAGLDFKLTEDATLSLSYNGQFASGAKQNGFNAKLSVSF</sequence>
<dbReference type="Gene3D" id="2.40.128.130">
    <property type="entry name" value="Autotransporter beta-domain"/>
    <property type="match status" value="1"/>
</dbReference>
<evidence type="ECO:0000256" key="1">
    <source>
        <dbReference type="ARBA" id="ARBA00022729"/>
    </source>
</evidence>
<dbReference type="SUPFAM" id="SSF51126">
    <property type="entry name" value="Pectin lyase-like"/>
    <property type="match status" value="1"/>
</dbReference>
<gene>
    <name evidence="3" type="ORF">HKX02_12025</name>
</gene>